<keyword evidence="2" id="KW-1185">Reference proteome</keyword>
<reference evidence="2" key="1">
    <citation type="submission" date="2021-01" db="EMBL/GenBank/DDBJ databases">
        <title>Caligus Genome Assembly.</title>
        <authorList>
            <person name="Gallardo-Escarate C."/>
        </authorList>
    </citation>
    <scope>NUCLEOTIDE SEQUENCE [LARGE SCALE GENOMIC DNA]</scope>
</reference>
<name>A0A7T8KLP4_CALRO</name>
<dbReference type="AlphaFoldDB" id="A0A7T8KLP4"/>
<proteinExistence type="predicted"/>
<organism evidence="1 2">
    <name type="scientific">Caligus rogercresseyi</name>
    <name type="common">Sea louse</name>
    <dbReference type="NCBI Taxonomy" id="217165"/>
    <lineage>
        <taxon>Eukaryota</taxon>
        <taxon>Metazoa</taxon>
        <taxon>Ecdysozoa</taxon>
        <taxon>Arthropoda</taxon>
        <taxon>Crustacea</taxon>
        <taxon>Multicrustacea</taxon>
        <taxon>Hexanauplia</taxon>
        <taxon>Copepoda</taxon>
        <taxon>Siphonostomatoida</taxon>
        <taxon>Caligidae</taxon>
        <taxon>Caligus</taxon>
    </lineage>
</organism>
<protein>
    <submittedName>
        <fullName evidence="1">Uncharacterized protein</fullName>
    </submittedName>
</protein>
<evidence type="ECO:0000313" key="1">
    <source>
        <dbReference type="EMBL" id="QQP58166.1"/>
    </source>
</evidence>
<feature type="non-terminal residue" evidence="1">
    <location>
        <position position="1"/>
    </location>
</feature>
<dbReference type="EMBL" id="CP045891">
    <property type="protein sequence ID" value="QQP58166.1"/>
    <property type="molecule type" value="Genomic_DNA"/>
</dbReference>
<gene>
    <name evidence="1" type="ORF">FKW44_003396</name>
</gene>
<sequence>EDFSKKSSYSTMKAPEYSTRGHFRVHLTLKKRSDVFLFSSSTSRSPEPPTYLTWSTAVVSRSRHTKLNVYH</sequence>
<accession>A0A7T8KLP4</accession>
<dbReference type="Proteomes" id="UP000595437">
    <property type="component" value="Chromosome 2"/>
</dbReference>
<evidence type="ECO:0000313" key="2">
    <source>
        <dbReference type="Proteomes" id="UP000595437"/>
    </source>
</evidence>